<reference evidence="3" key="1">
    <citation type="submission" date="2019-08" db="EMBL/GenBank/DDBJ databases">
        <authorList>
            <person name="Kucharzyk K."/>
            <person name="Murdoch R.W."/>
            <person name="Higgins S."/>
            <person name="Loffler F."/>
        </authorList>
    </citation>
    <scope>NUCLEOTIDE SEQUENCE</scope>
</reference>
<comment type="caution">
    <text evidence="3">The sequence shown here is derived from an EMBL/GenBank/DDBJ whole genome shotgun (WGS) entry which is preliminary data.</text>
</comment>
<dbReference type="PANTHER" id="PTHR24320:SF148">
    <property type="entry name" value="NAD(P)-BINDING ROSSMANN-FOLD SUPERFAMILY PROTEIN"/>
    <property type="match status" value="1"/>
</dbReference>
<protein>
    <submittedName>
        <fullName evidence="3">Uncharacterized protein</fullName>
    </submittedName>
</protein>
<evidence type="ECO:0000256" key="1">
    <source>
        <dbReference type="ARBA" id="ARBA00006484"/>
    </source>
</evidence>
<proteinExistence type="inferred from homology"/>
<comment type="similarity">
    <text evidence="1">Belongs to the short-chain dehydrogenases/reductases (SDR) family.</text>
</comment>
<dbReference type="GO" id="GO:0016491">
    <property type="term" value="F:oxidoreductase activity"/>
    <property type="evidence" value="ECO:0007669"/>
    <property type="project" value="UniProtKB-KW"/>
</dbReference>
<accession>A0A644X1X9</accession>
<keyword evidence="2" id="KW-0560">Oxidoreductase</keyword>
<dbReference type="PRINTS" id="PR00081">
    <property type="entry name" value="GDHRDH"/>
</dbReference>
<dbReference type="EMBL" id="VSSQ01001624">
    <property type="protein sequence ID" value="MPM09891.1"/>
    <property type="molecule type" value="Genomic_DNA"/>
</dbReference>
<gene>
    <name evidence="3" type="ORF">SDC9_56214</name>
</gene>
<evidence type="ECO:0000313" key="3">
    <source>
        <dbReference type="EMBL" id="MPM09891.1"/>
    </source>
</evidence>
<dbReference type="Gene3D" id="3.40.50.720">
    <property type="entry name" value="NAD(P)-binding Rossmann-like Domain"/>
    <property type="match status" value="1"/>
</dbReference>
<evidence type="ECO:0000256" key="2">
    <source>
        <dbReference type="ARBA" id="ARBA00023002"/>
    </source>
</evidence>
<dbReference type="Pfam" id="PF00106">
    <property type="entry name" value="adh_short"/>
    <property type="match status" value="1"/>
</dbReference>
<dbReference type="SUPFAM" id="SSF51735">
    <property type="entry name" value="NAD(P)-binding Rossmann-fold domains"/>
    <property type="match status" value="1"/>
</dbReference>
<dbReference type="InterPro" id="IPR036291">
    <property type="entry name" value="NAD(P)-bd_dom_sf"/>
</dbReference>
<name>A0A644X1X9_9ZZZZ</name>
<sequence length="287" mass="32537">MNTVLITGATSGIGLASALELAKNGFRILGIGRDAERCEKAKQRIQNEVPGAEAEFFCADLMQQREVHRVADEIIAYLNEKCDGELFALVNNAGCVRSWHTTTEEGYEQQFALNHLAGFLLTHRMMPYLLKAKGRVLMTSSGSHRHMKMRWNDLMFRRGYHPLLAYKQSKLCNVLFAKSLNDRFAWLGLHAYAVDPGLVCTEIGCKNTGGLVDFVWKHRSKHGVNPDVPAKTYTYLCTTEPAPEGLYYYLCKEAPYSKEVNWENAGRLFRISERLCGIQFDERTESK</sequence>
<organism evidence="3">
    <name type="scientific">bioreactor metagenome</name>
    <dbReference type="NCBI Taxonomy" id="1076179"/>
    <lineage>
        <taxon>unclassified sequences</taxon>
        <taxon>metagenomes</taxon>
        <taxon>ecological metagenomes</taxon>
    </lineage>
</organism>
<dbReference type="AlphaFoldDB" id="A0A644X1X9"/>
<dbReference type="InterPro" id="IPR002347">
    <property type="entry name" value="SDR_fam"/>
</dbReference>
<dbReference type="PANTHER" id="PTHR24320">
    <property type="entry name" value="RETINOL DEHYDROGENASE"/>
    <property type="match status" value="1"/>
</dbReference>